<feature type="domain" description="Contractile injection system tube protein N-terminal" evidence="2">
    <location>
        <begin position="25"/>
        <end position="153"/>
    </location>
</feature>
<feature type="region of interest" description="Disordered" evidence="1">
    <location>
        <begin position="163"/>
        <end position="210"/>
    </location>
</feature>
<dbReference type="EMBL" id="CP030074">
    <property type="protein sequence ID" value="AWW43140.1"/>
    <property type="molecule type" value="Genomic_DNA"/>
</dbReference>
<feature type="compositionally biased region" description="Low complexity" evidence="1">
    <location>
        <begin position="163"/>
        <end position="178"/>
    </location>
</feature>
<geneLocation type="plasmid" evidence="3 4">
    <name>unnamed1</name>
</geneLocation>
<gene>
    <name evidence="3" type="ORF">DN051_41750</name>
</gene>
<reference evidence="4" key="1">
    <citation type="submission" date="2018-06" db="EMBL/GenBank/DDBJ databases">
        <authorList>
            <person name="Li K."/>
        </authorList>
    </citation>
    <scope>NUCLEOTIDE SEQUENCE [LARGE SCALE GENOMIC DNA]</scope>
    <source>
        <strain evidence="4">ZFG47</strain>
        <plasmid evidence="4">unnamed1</plasmid>
    </source>
</reference>
<dbReference type="KEGG" id="scad:DN051_41750"/>
<proteinExistence type="predicted"/>
<evidence type="ECO:0000256" key="1">
    <source>
        <dbReference type="SAM" id="MobiDB-lite"/>
    </source>
</evidence>
<dbReference type="AlphaFoldDB" id="A0A2Z4JDZ3"/>
<sequence>MTVSTGSSLQRNVSRAVLRSLTGDEFPFEYNPTEITISHNDEGLADPVGRDGRKDDHSIVSSIATRGSTRLVMSTLTFTGEDIQHKIELLLEWVTEDTVTRSDGTKEKGKRERLRFQWGTRGSGFDYEVELMRFDCTYTRFARGGRPVRAEVRNLTLHVLSHTGATPAPAGTGGTAPAVASDGGPAGLPPGTAPDANADPTRTLLKKGNR</sequence>
<dbReference type="RefSeq" id="WP_053762951.1">
    <property type="nucleotide sequence ID" value="NZ_CBDRHE010000045.1"/>
</dbReference>
<dbReference type="Pfam" id="PF19266">
    <property type="entry name" value="CIS_tube"/>
    <property type="match status" value="1"/>
</dbReference>
<dbReference type="Proteomes" id="UP000249616">
    <property type="component" value="Plasmid unnamed1"/>
</dbReference>
<accession>A0A2Z4JDZ3</accession>
<name>A0A2Z4JDZ3_9ACTN</name>
<protein>
    <recommendedName>
        <fullName evidence="2">Contractile injection system tube protein N-terminal domain-containing protein</fullName>
    </recommendedName>
</protein>
<dbReference type="InterPro" id="IPR045361">
    <property type="entry name" value="CIS_tube_prot_N"/>
</dbReference>
<organism evidence="3 4">
    <name type="scientific">Streptomyces cadmiisoli</name>
    <dbReference type="NCBI Taxonomy" id="2184053"/>
    <lineage>
        <taxon>Bacteria</taxon>
        <taxon>Bacillati</taxon>
        <taxon>Actinomycetota</taxon>
        <taxon>Actinomycetes</taxon>
        <taxon>Kitasatosporales</taxon>
        <taxon>Streptomycetaceae</taxon>
        <taxon>Streptomyces</taxon>
        <taxon>Streptomyces aurantiacus group</taxon>
    </lineage>
</organism>
<keyword evidence="3" id="KW-0614">Plasmid</keyword>
<evidence type="ECO:0000313" key="3">
    <source>
        <dbReference type="EMBL" id="AWW43140.1"/>
    </source>
</evidence>
<evidence type="ECO:0000313" key="4">
    <source>
        <dbReference type="Proteomes" id="UP000249616"/>
    </source>
</evidence>
<evidence type="ECO:0000259" key="2">
    <source>
        <dbReference type="Pfam" id="PF19266"/>
    </source>
</evidence>
<dbReference type="GeneID" id="32589889"/>
<keyword evidence="4" id="KW-1185">Reference proteome</keyword>